<evidence type="ECO:0000256" key="7">
    <source>
        <dbReference type="SAM" id="Coils"/>
    </source>
</evidence>
<dbReference type="Gene3D" id="3.30.565.10">
    <property type="entry name" value="Histidine kinase-like ATPase, C-terminal domain"/>
    <property type="match status" value="1"/>
</dbReference>
<dbReference type="InterPro" id="IPR003661">
    <property type="entry name" value="HisK_dim/P_dom"/>
</dbReference>
<evidence type="ECO:0000256" key="4">
    <source>
        <dbReference type="ARBA" id="ARBA00022679"/>
    </source>
</evidence>
<dbReference type="InterPro" id="IPR029016">
    <property type="entry name" value="GAF-like_dom_sf"/>
</dbReference>
<dbReference type="InterPro" id="IPR036097">
    <property type="entry name" value="HisK_dim/P_sf"/>
</dbReference>
<evidence type="ECO:0000313" key="12">
    <source>
        <dbReference type="Proteomes" id="UP000702425"/>
    </source>
</evidence>
<sequence>MSHSHGNNFFRSEFSGAEILQEVSDIISPLQQVGDSKTQDDRLLQAIPDIVWKANANGWATYLGQRWEEYTGVPAAVALGFGYLARVHPEDRARLLAQARTSEFPPESYEILFRLQTREGTYRWNLARGAPANPDNQEIVEWVGTYRDMDTIEQTQAELQAEPEFWRHQARSEANFRAENLCQAQTLMDAGHDLRAIERFTNLLSQRAGNLCQLLQAIADATVEAIAGAEFCLVALPESDSNGLKLRAVGGVENFARAGKIPHVQNKLLWKAFATGESLLWRSECDGWLPAAACAAAIESGETGRLGVLAIGNGKDSTAIDRETQQLLAVMGKQAAMAINSARAIEKLKKQEQLLELQNELLIRQQEELENQGRRIQQQKLQLLEAAKLKSQFLGTVSHELLTPMNGIIGFSQLLLRQHKQLLTPKQTEMVGRILDNGQNLLVLINDILDLSKIESGSTELETEEFDLGHLVIDVALEFGNQATEKNVAMFVSVCLQNQLIVNDKWRLRQVLVNLISNAVKFTHRGSIWIEARELNGDRLTITVRDTGIGIGETELPEIFDKFHQADQSTTRQYPGTGLGLAISASLVKMMDGTITVESQPKKGSTFRIEFLRTTNPNKLQS</sequence>
<dbReference type="InterPro" id="IPR000700">
    <property type="entry name" value="PAS-assoc_C"/>
</dbReference>
<dbReference type="InterPro" id="IPR036890">
    <property type="entry name" value="HATPase_C_sf"/>
</dbReference>
<keyword evidence="3" id="KW-0597">Phosphoprotein</keyword>
<dbReference type="PROSITE" id="PS50113">
    <property type="entry name" value="PAC"/>
    <property type="match status" value="1"/>
</dbReference>
<proteinExistence type="predicted"/>
<comment type="catalytic activity">
    <reaction evidence="1">
        <text>ATP + protein L-histidine = ADP + protein N-phospho-L-histidine.</text>
        <dbReference type="EC" id="2.7.13.3"/>
    </reaction>
</comment>
<dbReference type="InterPro" id="IPR004358">
    <property type="entry name" value="Sig_transdc_His_kin-like_C"/>
</dbReference>
<reference evidence="11 12" key="1">
    <citation type="journal article" date="2020" name="Sci. Rep.">
        <title>A novel cyanobacterial geosmin producer, revising GeoA distribution and dispersion patterns in Bacteria.</title>
        <authorList>
            <person name="Churro C."/>
            <person name="Semedo-Aguiar A.P."/>
            <person name="Silva A.D."/>
            <person name="Pereira-Leal J.B."/>
            <person name="Leite R.B."/>
        </authorList>
    </citation>
    <scope>NUCLEOTIDE SEQUENCE [LARGE SCALE GENOMIC DNA]</scope>
    <source>
        <strain evidence="11 12">IPMA8</strain>
    </source>
</reference>
<dbReference type="EMBL" id="SRRZ01000082">
    <property type="protein sequence ID" value="NQE36362.1"/>
    <property type="molecule type" value="Genomic_DNA"/>
</dbReference>
<protein>
    <recommendedName>
        <fullName evidence="2">histidine kinase</fullName>
        <ecNumber evidence="2">2.7.13.3</ecNumber>
    </recommendedName>
</protein>
<keyword evidence="5 11" id="KW-0418">Kinase</keyword>
<dbReference type="SMART" id="SM00091">
    <property type="entry name" value="PAS"/>
    <property type="match status" value="1"/>
</dbReference>
<dbReference type="InterPro" id="IPR000014">
    <property type="entry name" value="PAS"/>
</dbReference>
<dbReference type="InterPro" id="IPR005467">
    <property type="entry name" value="His_kinase_dom"/>
</dbReference>
<feature type="coiled-coil region" evidence="7">
    <location>
        <begin position="345"/>
        <end position="386"/>
    </location>
</feature>
<dbReference type="Pfam" id="PF00512">
    <property type="entry name" value="HisKA"/>
    <property type="match status" value="1"/>
</dbReference>
<dbReference type="CDD" id="cd00130">
    <property type="entry name" value="PAS"/>
    <property type="match status" value="1"/>
</dbReference>
<dbReference type="InterPro" id="IPR013655">
    <property type="entry name" value="PAS_fold_3"/>
</dbReference>
<dbReference type="Pfam" id="PF08447">
    <property type="entry name" value="PAS_3"/>
    <property type="match status" value="1"/>
</dbReference>
<dbReference type="CDD" id="cd16922">
    <property type="entry name" value="HATPase_EvgS-ArcB-TorS-like"/>
    <property type="match status" value="1"/>
</dbReference>
<evidence type="ECO:0000259" key="8">
    <source>
        <dbReference type="PROSITE" id="PS50109"/>
    </source>
</evidence>
<keyword evidence="7" id="KW-0175">Coiled coil</keyword>
<evidence type="ECO:0000259" key="10">
    <source>
        <dbReference type="PROSITE" id="PS50113"/>
    </source>
</evidence>
<name>A0ABX2D304_9CYAN</name>
<keyword evidence="6" id="KW-0902">Two-component regulatory system</keyword>
<keyword evidence="4 11" id="KW-0808">Transferase</keyword>
<evidence type="ECO:0000256" key="2">
    <source>
        <dbReference type="ARBA" id="ARBA00012438"/>
    </source>
</evidence>
<dbReference type="PRINTS" id="PR00344">
    <property type="entry name" value="BCTRLSENSOR"/>
</dbReference>
<dbReference type="CDD" id="cd00082">
    <property type="entry name" value="HisKA"/>
    <property type="match status" value="1"/>
</dbReference>
<dbReference type="SUPFAM" id="SSF55785">
    <property type="entry name" value="PYP-like sensor domain (PAS domain)"/>
    <property type="match status" value="1"/>
</dbReference>
<keyword evidence="12" id="KW-1185">Reference proteome</keyword>
<organism evidence="11 12">
    <name type="scientific">Microcoleus asticus IPMA8</name>
    <dbReference type="NCBI Taxonomy" id="2563858"/>
    <lineage>
        <taxon>Bacteria</taxon>
        <taxon>Bacillati</taxon>
        <taxon>Cyanobacteriota</taxon>
        <taxon>Cyanophyceae</taxon>
        <taxon>Oscillatoriophycideae</taxon>
        <taxon>Oscillatoriales</taxon>
        <taxon>Microcoleaceae</taxon>
        <taxon>Microcoleus</taxon>
        <taxon>Microcoleus asticus</taxon>
    </lineage>
</organism>
<dbReference type="RefSeq" id="WP_172190273.1">
    <property type="nucleotide sequence ID" value="NZ_CAWPPK010000299.1"/>
</dbReference>
<dbReference type="Proteomes" id="UP000702425">
    <property type="component" value="Unassembled WGS sequence"/>
</dbReference>
<evidence type="ECO:0000256" key="3">
    <source>
        <dbReference type="ARBA" id="ARBA00022553"/>
    </source>
</evidence>
<dbReference type="SUPFAM" id="SSF55781">
    <property type="entry name" value="GAF domain-like"/>
    <property type="match status" value="1"/>
</dbReference>
<dbReference type="GO" id="GO:0004673">
    <property type="term" value="F:protein histidine kinase activity"/>
    <property type="evidence" value="ECO:0007669"/>
    <property type="project" value="UniProtKB-EC"/>
</dbReference>
<comment type="caution">
    <text evidence="11">The sequence shown here is derived from an EMBL/GenBank/DDBJ whole genome shotgun (WGS) entry which is preliminary data.</text>
</comment>
<dbReference type="Pfam" id="PF02518">
    <property type="entry name" value="HATPase_c"/>
    <property type="match status" value="1"/>
</dbReference>
<evidence type="ECO:0000256" key="1">
    <source>
        <dbReference type="ARBA" id="ARBA00000085"/>
    </source>
</evidence>
<dbReference type="SUPFAM" id="SSF47384">
    <property type="entry name" value="Homodimeric domain of signal transducing histidine kinase"/>
    <property type="match status" value="1"/>
</dbReference>
<feature type="domain" description="PAC" evidence="10">
    <location>
        <begin position="109"/>
        <end position="161"/>
    </location>
</feature>
<dbReference type="EC" id="2.7.13.3" evidence="2"/>
<dbReference type="PROSITE" id="PS50112">
    <property type="entry name" value="PAS"/>
    <property type="match status" value="1"/>
</dbReference>
<dbReference type="Gene3D" id="3.30.450.20">
    <property type="entry name" value="PAS domain"/>
    <property type="match status" value="1"/>
</dbReference>
<evidence type="ECO:0000256" key="5">
    <source>
        <dbReference type="ARBA" id="ARBA00022777"/>
    </source>
</evidence>
<dbReference type="NCBIfam" id="TIGR00229">
    <property type="entry name" value="sensory_box"/>
    <property type="match status" value="1"/>
</dbReference>
<feature type="domain" description="Histidine kinase" evidence="8">
    <location>
        <begin position="396"/>
        <end position="615"/>
    </location>
</feature>
<dbReference type="SUPFAM" id="SSF55874">
    <property type="entry name" value="ATPase domain of HSP90 chaperone/DNA topoisomerase II/histidine kinase"/>
    <property type="match status" value="1"/>
</dbReference>
<dbReference type="PANTHER" id="PTHR43047:SF72">
    <property type="entry name" value="OSMOSENSING HISTIDINE PROTEIN KINASE SLN1"/>
    <property type="match status" value="1"/>
</dbReference>
<dbReference type="SMART" id="SM00388">
    <property type="entry name" value="HisKA"/>
    <property type="match status" value="1"/>
</dbReference>
<dbReference type="PANTHER" id="PTHR43047">
    <property type="entry name" value="TWO-COMPONENT HISTIDINE PROTEIN KINASE"/>
    <property type="match status" value="1"/>
</dbReference>
<evidence type="ECO:0000259" key="9">
    <source>
        <dbReference type="PROSITE" id="PS50112"/>
    </source>
</evidence>
<evidence type="ECO:0000256" key="6">
    <source>
        <dbReference type="ARBA" id="ARBA00023012"/>
    </source>
</evidence>
<feature type="domain" description="PAS" evidence="9">
    <location>
        <begin position="36"/>
        <end position="95"/>
    </location>
</feature>
<dbReference type="SMART" id="SM00387">
    <property type="entry name" value="HATPase_c"/>
    <property type="match status" value="1"/>
</dbReference>
<dbReference type="InterPro" id="IPR035965">
    <property type="entry name" value="PAS-like_dom_sf"/>
</dbReference>
<gene>
    <name evidence="11" type="primary">barA_6</name>
    <name evidence="11" type="ORF">E5S67_04127</name>
</gene>
<accession>A0ABX2D304</accession>
<evidence type="ECO:0000313" key="11">
    <source>
        <dbReference type="EMBL" id="NQE36362.1"/>
    </source>
</evidence>
<dbReference type="InterPro" id="IPR003594">
    <property type="entry name" value="HATPase_dom"/>
</dbReference>
<dbReference type="Gene3D" id="3.30.450.40">
    <property type="match status" value="1"/>
</dbReference>
<dbReference type="Gene3D" id="1.10.287.130">
    <property type="match status" value="1"/>
</dbReference>
<dbReference type="PROSITE" id="PS50109">
    <property type="entry name" value="HIS_KIN"/>
    <property type="match status" value="1"/>
</dbReference>